<proteinExistence type="predicted"/>
<accession>A0A382H5Q7</accession>
<reference evidence="2" key="1">
    <citation type="submission" date="2018-05" db="EMBL/GenBank/DDBJ databases">
        <authorList>
            <person name="Lanie J.A."/>
            <person name="Ng W.-L."/>
            <person name="Kazmierczak K.M."/>
            <person name="Andrzejewski T.M."/>
            <person name="Davidsen T.M."/>
            <person name="Wayne K.J."/>
            <person name="Tettelin H."/>
            <person name="Glass J.I."/>
            <person name="Rusch D."/>
            <person name="Podicherti R."/>
            <person name="Tsui H.-C.T."/>
            <person name="Winkler M.E."/>
        </authorList>
    </citation>
    <scope>NUCLEOTIDE SEQUENCE</scope>
</reference>
<gene>
    <name evidence="2" type="ORF">METZ01_LOCUS235478</name>
</gene>
<dbReference type="EMBL" id="UINC01059333">
    <property type="protein sequence ID" value="SVB82624.1"/>
    <property type="molecule type" value="Genomic_DNA"/>
</dbReference>
<evidence type="ECO:0000256" key="1">
    <source>
        <dbReference type="SAM" id="MobiDB-lite"/>
    </source>
</evidence>
<feature type="non-terminal residue" evidence="2">
    <location>
        <position position="57"/>
    </location>
</feature>
<name>A0A382H5Q7_9ZZZZ</name>
<dbReference type="AlphaFoldDB" id="A0A382H5Q7"/>
<feature type="compositionally biased region" description="Polar residues" evidence="1">
    <location>
        <begin position="29"/>
        <end position="49"/>
    </location>
</feature>
<sequence length="57" mass="6341">MPTSVGNATPPGVDHKQTWRKEPAKNRQNRLNKPNPANQHTNSAQTLSDIQEVRPLA</sequence>
<feature type="compositionally biased region" description="Basic and acidic residues" evidence="1">
    <location>
        <begin position="13"/>
        <end position="25"/>
    </location>
</feature>
<feature type="region of interest" description="Disordered" evidence="1">
    <location>
        <begin position="1"/>
        <end position="57"/>
    </location>
</feature>
<organism evidence="2">
    <name type="scientific">marine metagenome</name>
    <dbReference type="NCBI Taxonomy" id="408172"/>
    <lineage>
        <taxon>unclassified sequences</taxon>
        <taxon>metagenomes</taxon>
        <taxon>ecological metagenomes</taxon>
    </lineage>
</organism>
<protein>
    <submittedName>
        <fullName evidence="2">Uncharacterized protein</fullName>
    </submittedName>
</protein>
<evidence type="ECO:0000313" key="2">
    <source>
        <dbReference type="EMBL" id="SVB82624.1"/>
    </source>
</evidence>